<gene>
    <name evidence="2" type="ORF">AVEN_88805_1</name>
</gene>
<evidence type="ECO:0000256" key="1">
    <source>
        <dbReference type="SAM" id="MobiDB-lite"/>
    </source>
</evidence>
<evidence type="ECO:0000313" key="2">
    <source>
        <dbReference type="EMBL" id="GBN39146.1"/>
    </source>
</evidence>
<dbReference type="EMBL" id="BGPR01128229">
    <property type="protein sequence ID" value="GBN39146.1"/>
    <property type="molecule type" value="Genomic_DNA"/>
</dbReference>
<feature type="region of interest" description="Disordered" evidence="1">
    <location>
        <begin position="1"/>
        <end position="21"/>
    </location>
</feature>
<reference evidence="2 3" key="1">
    <citation type="journal article" date="2019" name="Sci. Rep.">
        <title>Orb-weaving spider Araneus ventricosus genome elucidates the spidroin gene catalogue.</title>
        <authorList>
            <person name="Kono N."/>
            <person name="Nakamura H."/>
            <person name="Ohtoshi R."/>
            <person name="Moran D.A.P."/>
            <person name="Shinohara A."/>
            <person name="Yoshida Y."/>
            <person name="Fujiwara M."/>
            <person name="Mori M."/>
            <person name="Tomita M."/>
            <person name="Arakawa K."/>
        </authorList>
    </citation>
    <scope>NUCLEOTIDE SEQUENCE [LARGE SCALE GENOMIC DNA]</scope>
</reference>
<organism evidence="2 3">
    <name type="scientific">Araneus ventricosus</name>
    <name type="common">Orbweaver spider</name>
    <name type="synonym">Epeira ventricosa</name>
    <dbReference type="NCBI Taxonomy" id="182803"/>
    <lineage>
        <taxon>Eukaryota</taxon>
        <taxon>Metazoa</taxon>
        <taxon>Ecdysozoa</taxon>
        <taxon>Arthropoda</taxon>
        <taxon>Chelicerata</taxon>
        <taxon>Arachnida</taxon>
        <taxon>Araneae</taxon>
        <taxon>Araneomorphae</taxon>
        <taxon>Entelegynae</taxon>
        <taxon>Araneoidea</taxon>
        <taxon>Araneidae</taxon>
        <taxon>Araneus</taxon>
    </lineage>
</organism>
<proteinExistence type="predicted"/>
<comment type="caution">
    <text evidence="2">The sequence shown here is derived from an EMBL/GenBank/DDBJ whole genome shotgun (WGS) entry which is preliminary data.</text>
</comment>
<name>A0A4Y2NN36_ARAVE</name>
<sequence>MNRGLMKRTTSEPGRLSTDLHTTPLGGRLMVDIRCARSHSQQIFDIIRFRT</sequence>
<accession>A0A4Y2NN36</accession>
<dbReference type="AlphaFoldDB" id="A0A4Y2NN36"/>
<dbReference type="Proteomes" id="UP000499080">
    <property type="component" value="Unassembled WGS sequence"/>
</dbReference>
<evidence type="ECO:0000313" key="3">
    <source>
        <dbReference type="Proteomes" id="UP000499080"/>
    </source>
</evidence>
<protein>
    <submittedName>
        <fullName evidence="2">Uncharacterized protein</fullName>
    </submittedName>
</protein>
<keyword evidence="3" id="KW-1185">Reference proteome</keyword>
<feature type="non-terminal residue" evidence="2">
    <location>
        <position position="51"/>
    </location>
</feature>